<organism evidence="1 2">
    <name type="scientific">Nocardioides ginsengisegetis</name>
    <dbReference type="NCBI Taxonomy" id="661491"/>
    <lineage>
        <taxon>Bacteria</taxon>
        <taxon>Bacillati</taxon>
        <taxon>Actinomycetota</taxon>
        <taxon>Actinomycetes</taxon>
        <taxon>Propionibacteriales</taxon>
        <taxon>Nocardioidaceae</taxon>
        <taxon>Nocardioides</taxon>
    </lineage>
</organism>
<dbReference type="EMBL" id="JACGXA010000001">
    <property type="protein sequence ID" value="MBA8804111.1"/>
    <property type="molecule type" value="Genomic_DNA"/>
</dbReference>
<sequence>MVLGIIQYGYQYWALETAAATAREAARRLIVGTDPTCTVDAARAHAEFPNVGSTPPTVTYRYANATNTAARGVLVTVTVRIQSLDLAILPVPDHGTVIQSATNRVENVPIDPLACVTP</sequence>
<reference evidence="1 2" key="1">
    <citation type="submission" date="2020-07" db="EMBL/GenBank/DDBJ databases">
        <title>Sequencing the genomes of 1000 actinobacteria strains.</title>
        <authorList>
            <person name="Klenk H.-P."/>
        </authorList>
    </citation>
    <scope>NUCLEOTIDE SEQUENCE [LARGE SCALE GENOMIC DNA]</scope>
    <source>
        <strain evidence="1 2">DSM 21349</strain>
    </source>
</reference>
<proteinExistence type="predicted"/>
<protein>
    <recommendedName>
        <fullName evidence="3">TadE-like protein</fullName>
    </recommendedName>
</protein>
<gene>
    <name evidence="1" type="ORF">FB382_002402</name>
</gene>
<dbReference type="AlphaFoldDB" id="A0A7W3J0M0"/>
<comment type="caution">
    <text evidence="1">The sequence shown here is derived from an EMBL/GenBank/DDBJ whole genome shotgun (WGS) entry which is preliminary data.</text>
</comment>
<evidence type="ECO:0000313" key="2">
    <source>
        <dbReference type="Proteomes" id="UP000580910"/>
    </source>
</evidence>
<dbReference type="Proteomes" id="UP000580910">
    <property type="component" value="Unassembled WGS sequence"/>
</dbReference>
<accession>A0A7W3J0M0</accession>
<name>A0A7W3J0M0_9ACTN</name>
<evidence type="ECO:0008006" key="3">
    <source>
        <dbReference type="Google" id="ProtNLM"/>
    </source>
</evidence>
<keyword evidence="2" id="KW-1185">Reference proteome</keyword>
<evidence type="ECO:0000313" key="1">
    <source>
        <dbReference type="EMBL" id="MBA8804111.1"/>
    </source>
</evidence>